<accession>A0ABP8HFP5</accession>
<dbReference type="EMBL" id="BAABFT010000021">
    <property type="protein sequence ID" value="GAA4338648.1"/>
    <property type="molecule type" value="Genomic_DNA"/>
</dbReference>
<dbReference type="Proteomes" id="UP001500582">
    <property type="component" value="Unassembled WGS sequence"/>
</dbReference>
<evidence type="ECO:0000313" key="2">
    <source>
        <dbReference type="Proteomes" id="UP001500582"/>
    </source>
</evidence>
<proteinExistence type="predicted"/>
<comment type="caution">
    <text evidence="1">The sequence shown here is derived from an EMBL/GenBank/DDBJ whole genome shotgun (WGS) entry which is preliminary data.</text>
</comment>
<protein>
    <submittedName>
        <fullName evidence="1">Uncharacterized protein</fullName>
    </submittedName>
</protein>
<sequence>MARIRTIKPEHWEDEEWNSVSLQAHLLWIGIKNFADDRGVIRANPVFIKNKVFPTREDIRTNDVKVWLNELETNSFLVPLEFDGKGYYVLDFANERIDKPQPSIIPDDVLKNLKFATVPEHSGTFENAPAVEESRVVVEERSGKEFYTRDAVFENSVLVFFGFNEIANPDKAKILWECCRALFNSGRFDFFKIQFKNYSELKLITGYKHSFANFLGKQSERFEDGVWNSENWEHRLAEETAPKNKSNAKDSNRGITAVIEGFQGIQRRPRS</sequence>
<name>A0ABP8HFP5_9SPHI</name>
<dbReference type="RefSeq" id="WP_345213827.1">
    <property type="nucleotide sequence ID" value="NZ_BAABFT010000021.1"/>
</dbReference>
<evidence type="ECO:0000313" key="1">
    <source>
        <dbReference type="EMBL" id="GAA4338648.1"/>
    </source>
</evidence>
<gene>
    <name evidence="1" type="ORF">GCM10023149_48760</name>
</gene>
<organism evidence="1 2">
    <name type="scientific">Mucilaginibacter gynuensis</name>
    <dbReference type="NCBI Taxonomy" id="1302236"/>
    <lineage>
        <taxon>Bacteria</taxon>
        <taxon>Pseudomonadati</taxon>
        <taxon>Bacteroidota</taxon>
        <taxon>Sphingobacteriia</taxon>
        <taxon>Sphingobacteriales</taxon>
        <taxon>Sphingobacteriaceae</taxon>
        <taxon>Mucilaginibacter</taxon>
    </lineage>
</organism>
<reference evidence="2" key="1">
    <citation type="journal article" date="2019" name="Int. J. Syst. Evol. Microbiol.">
        <title>The Global Catalogue of Microorganisms (GCM) 10K type strain sequencing project: providing services to taxonomists for standard genome sequencing and annotation.</title>
        <authorList>
            <consortium name="The Broad Institute Genomics Platform"/>
            <consortium name="The Broad Institute Genome Sequencing Center for Infectious Disease"/>
            <person name="Wu L."/>
            <person name="Ma J."/>
        </authorList>
    </citation>
    <scope>NUCLEOTIDE SEQUENCE [LARGE SCALE GENOMIC DNA]</scope>
    <source>
        <strain evidence="2">JCM 17705</strain>
    </source>
</reference>
<keyword evidence="2" id="KW-1185">Reference proteome</keyword>